<reference evidence="2 3" key="1">
    <citation type="submission" date="2019-11" db="EMBL/GenBank/DDBJ databases">
        <title>Genome sequences of 17 halophilic strains isolated from different environments.</title>
        <authorList>
            <person name="Furrow R.E."/>
        </authorList>
    </citation>
    <scope>NUCLEOTIDE SEQUENCE [LARGE SCALE GENOMIC DNA]</scope>
    <source>
        <strain evidence="2 3">22517_05_Cabo</strain>
    </source>
</reference>
<evidence type="ECO:0000313" key="3">
    <source>
        <dbReference type="Proteomes" id="UP000460194"/>
    </source>
</evidence>
<feature type="region of interest" description="Disordered" evidence="1">
    <location>
        <begin position="197"/>
        <end position="223"/>
    </location>
</feature>
<dbReference type="RefSeq" id="WP_159369575.1">
    <property type="nucleotide sequence ID" value="NZ_WMEO01000039.1"/>
</dbReference>
<dbReference type="AlphaFoldDB" id="A0A6B1ISB5"/>
<protein>
    <submittedName>
        <fullName evidence="2">Uncharacterized protein</fullName>
    </submittedName>
</protein>
<name>A0A6B1ISB5_9EURY</name>
<sequence>MTEVQAKQAVKEFSPSNAQKKKARENALDKNVNTSKGSIIIKPQLCGKYCGTCPHGPYAWHVYDGNWTYLGAVGGGIGTGSVGKTSETEESGKPGSSADALSLAPQIKGVFDGNSLEVELGPTGNKKTVAKINGTDGQYGLDREWVTEYGEKTGTIKLEQGDIIESTRYTHSGKNKTRNYLKYMDGELVEISEDNAKTAAKKKESTRKRQSKRAKRQAQKQARKCGRELYSEIQSVEDGDVFTVKTANGSRTLIKKTDERYVDENGGEWLLVDGRFIAPKQFMFPDKEKKEKIESVE</sequence>
<accession>A0A6B1ISB5</accession>
<evidence type="ECO:0000313" key="2">
    <source>
        <dbReference type="EMBL" id="MYL17994.1"/>
    </source>
</evidence>
<gene>
    <name evidence="2" type="ORF">GLW36_15245</name>
</gene>
<dbReference type="EMBL" id="WMEO01000039">
    <property type="protein sequence ID" value="MYL17994.1"/>
    <property type="molecule type" value="Genomic_DNA"/>
</dbReference>
<proteinExistence type="predicted"/>
<feature type="region of interest" description="Disordered" evidence="1">
    <location>
        <begin position="1"/>
        <end position="29"/>
    </location>
</feature>
<dbReference type="Proteomes" id="UP000460194">
    <property type="component" value="Unassembled WGS sequence"/>
</dbReference>
<feature type="compositionally biased region" description="Basic residues" evidence="1">
    <location>
        <begin position="204"/>
        <end position="223"/>
    </location>
</feature>
<feature type="region of interest" description="Disordered" evidence="1">
    <location>
        <begin position="81"/>
        <end position="100"/>
    </location>
</feature>
<comment type="caution">
    <text evidence="2">The sequence shown here is derived from an EMBL/GenBank/DDBJ whole genome shotgun (WGS) entry which is preliminary data.</text>
</comment>
<evidence type="ECO:0000256" key="1">
    <source>
        <dbReference type="SAM" id="MobiDB-lite"/>
    </source>
</evidence>
<organism evidence="2 3">
    <name type="scientific">Halorubrum distributum</name>
    <dbReference type="NCBI Taxonomy" id="29283"/>
    <lineage>
        <taxon>Archaea</taxon>
        <taxon>Methanobacteriati</taxon>
        <taxon>Methanobacteriota</taxon>
        <taxon>Stenosarchaea group</taxon>
        <taxon>Halobacteria</taxon>
        <taxon>Halobacteriales</taxon>
        <taxon>Haloferacaceae</taxon>
        <taxon>Halorubrum</taxon>
        <taxon>Halorubrum distributum group</taxon>
    </lineage>
</organism>